<name>A0A2V0P616_9CHLO</name>
<evidence type="ECO:0000256" key="7">
    <source>
        <dbReference type="ARBA" id="ARBA00031776"/>
    </source>
</evidence>
<evidence type="ECO:0000256" key="6">
    <source>
        <dbReference type="ARBA" id="ARBA00025804"/>
    </source>
</evidence>
<dbReference type="Gene3D" id="2.170.120.12">
    <property type="entry name" value="DNA-directed RNA polymerase, insert domain"/>
    <property type="match status" value="1"/>
</dbReference>
<comment type="similarity">
    <text evidence="6">Belongs to the archaeal Rpo3/eukaryotic RPB3 RNA polymerase subunit family.</text>
</comment>
<dbReference type="InParanoid" id="A0A2V0P616"/>
<dbReference type="AlphaFoldDB" id="A0A2V0P616"/>
<dbReference type="InterPro" id="IPR050518">
    <property type="entry name" value="Rpo3/RPB3_RNA_Pol_subunit"/>
</dbReference>
<evidence type="ECO:0000256" key="8">
    <source>
        <dbReference type="SAM" id="MobiDB-lite"/>
    </source>
</evidence>
<dbReference type="InterPro" id="IPR001514">
    <property type="entry name" value="DNA-dir_RNA_pol_30-40kDasu_CS"/>
</dbReference>
<feature type="domain" description="DNA-directed RNA polymerase RpoA/D/Rpb3-type" evidence="9">
    <location>
        <begin position="79"/>
        <end position="366"/>
    </location>
</feature>
<dbReference type="Pfam" id="PF01000">
    <property type="entry name" value="RNA_pol_A_bac"/>
    <property type="match status" value="1"/>
</dbReference>
<evidence type="ECO:0000256" key="5">
    <source>
        <dbReference type="ARBA" id="ARBA00023242"/>
    </source>
</evidence>
<dbReference type="GO" id="GO:0046983">
    <property type="term" value="F:protein dimerization activity"/>
    <property type="evidence" value="ECO:0007669"/>
    <property type="project" value="InterPro"/>
</dbReference>
<feature type="region of interest" description="Disordered" evidence="8">
    <location>
        <begin position="1"/>
        <end position="20"/>
    </location>
</feature>
<dbReference type="FunCoup" id="A0A2V0P616">
    <property type="interactions" value="2007"/>
</dbReference>
<keyword evidence="4" id="KW-0804">Transcription</keyword>
<keyword evidence="11" id="KW-1185">Reference proteome</keyword>
<keyword evidence="5" id="KW-0539">Nucleus</keyword>
<dbReference type="GO" id="GO:0003677">
    <property type="term" value="F:DNA binding"/>
    <property type="evidence" value="ECO:0007669"/>
    <property type="project" value="InterPro"/>
</dbReference>
<dbReference type="GO" id="GO:0005736">
    <property type="term" value="C:RNA polymerase I complex"/>
    <property type="evidence" value="ECO:0007669"/>
    <property type="project" value="TreeGrafter"/>
</dbReference>
<organism evidence="10 11">
    <name type="scientific">Raphidocelis subcapitata</name>
    <dbReference type="NCBI Taxonomy" id="307507"/>
    <lineage>
        <taxon>Eukaryota</taxon>
        <taxon>Viridiplantae</taxon>
        <taxon>Chlorophyta</taxon>
        <taxon>core chlorophytes</taxon>
        <taxon>Chlorophyceae</taxon>
        <taxon>CS clade</taxon>
        <taxon>Sphaeropleales</taxon>
        <taxon>Selenastraceae</taxon>
        <taxon>Raphidocelis</taxon>
    </lineage>
</organism>
<dbReference type="SUPFAM" id="SSF56553">
    <property type="entry name" value="Insert subdomain of RNA polymerase alpha subunit"/>
    <property type="match status" value="1"/>
</dbReference>
<dbReference type="Gene3D" id="3.30.1360.10">
    <property type="entry name" value="RNA polymerase, RBP11-like subunit"/>
    <property type="match status" value="1"/>
</dbReference>
<evidence type="ECO:0000313" key="10">
    <source>
        <dbReference type="EMBL" id="GBF95019.1"/>
    </source>
</evidence>
<dbReference type="PANTHER" id="PTHR11800:SF13">
    <property type="entry name" value="DNA-DIRECTED RNA POLYMERASES I AND III SUBUNIT RPAC1"/>
    <property type="match status" value="1"/>
</dbReference>
<dbReference type="EMBL" id="BDRX01000059">
    <property type="protein sequence ID" value="GBF95019.1"/>
    <property type="molecule type" value="Genomic_DNA"/>
</dbReference>
<dbReference type="HAMAP" id="MF_00320">
    <property type="entry name" value="RNApol_arch_Rpo3"/>
    <property type="match status" value="1"/>
</dbReference>
<dbReference type="CDD" id="cd07032">
    <property type="entry name" value="RNAP_I_II_AC40"/>
    <property type="match status" value="1"/>
</dbReference>
<comment type="subcellular location">
    <subcellularLocation>
        <location evidence="1">Nucleus</location>
    </subcellularLocation>
</comment>
<dbReference type="InterPro" id="IPR036603">
    <property type="entry name" value="RBP11-like"/>
</dbReference>
<evidence type="ECO:0000256" key="3">
    <source>
        <dbReference type="ARBA" id="ARBA00022478"/>
    </source>
</evidence>
<evidence type="ECO:0000259" key="9">
    <source>
        <dbReference type="SMART" id="SM00662"/>
    </source>
</evidence>
<dbReference type="GO" id="GO:0005666">
    <property type="term" value="C:RNA polymerase III complex"/>
    <property type="evidence" value="ECO:0007669"/>
    <property type="project" value="TreeGrafter"/>
</dbReference>
<dbReference type="SMART" id="SM00662">
    <property type="entry name" value="RPOLD"/>
    <property type="match status" value="1"/>
</dbReference>
<evidence type="ECO:0000256" key="4">
    <source>
        <dbReference type="ARBA" id="ARBA00023163"/>
    </source>
</evidence>
<evidence type="ECO:0000256" key="1">
    <source>
        <dbReference type="ARBA" id="ARBA00004123"/>
    </source>
</evidence>
<dbReference type="STRING" id="307507.A0A2V0P616"/>
<dbReference type="InterPro" id="IPR036643">
    <property type="entry name" value="RNApol_insert_sf"/>
</dbReference>
<gene>
    <name evidence="10" type="ORF">Rsub_07520</name>
</gene>
<sequence>MPGEKKHKEKKKKEHAQQGLPEHLEKQRKYVICGPDKNYYTSTETAASEYLSLGVDNAWDFGAFAAGLSIKVNRMSEESMEFDLIGADPAVANALRRILISEVPTVAIEHVFIVNNTSIIQDEVLAHRLGLVPLNVDPALLEPKGAEDAASERNTVVLRLRVACRRESDGAVVNDVVKSGAFEWLHHGSDLPEETKCRFTDPAGQKAAFEGRPKPGAVDKGILLAKLRPGQEIELEAHCIKGTGREHAKWSPVATAWYRLCPEVALLREVEGEEAAELAAEADAVFGVGQGGKLFVRDVRTPAAERQLERVRRLLEQPRWREAIEFRKRKDHFIFTIESTGALRPEVLFKQALAILADKAERLEKRL</sequence>
<dbReference type="Pfam" id="PF01193">
    <property type="entry name" value="RNA_pol_L"/>
    <property type="match status" value="1"/>
</dbReference>
<dbReference type="InterPro" id="IPR011263">
    <property type="entry name" value="DNA-dir_RNA_pol_RpoA/D/Rpb3"/>
</dbReference>
<dbReference type="OrthoDB" id="270173at2759"/>
<keyword evidence="3 10" id="KW-0240">DNA-directed RNA polymerase</keyword>
<dbReference type="InterPro" id="IPR033901">
    <property type="entry name" value="RNAPI/III_AC40"/>
</dbReference>
<evidence type="ECO:0000313" key="11">
    <source>
        <dbReference type="Proteomes" id="UP000247498"/>
    </source>
</evidence>
<comment type="caution">
    <text evidence="10">The sequence shown here is derived from an EMBL/GenBank/DDBJ whole genome shotgun (WGS) entry which is preliminary data.</text>
</comment>
<dbReference type="Proteomes" id="UP000247498">
    <property type="component" value="Unassembled WGS sequence"/>
</dbReference>
<accession>A0A2V0P616</accession>
<evidence type="ECO:0000256" key="2">
    <source>
        <dbReference type="ARBA" id="ARBA00022083"/>
    </source>
</evidence>
<dbReference type="GO" id="GO:0006351">
    <property type="term" value="P:DNA-templated transcription"/>
    <property type="evidence" value="ECO:0007669"/>
    <property type="project" value="InterPro"/>
</dbReference>
<dbReference type="PROSITE" id="PS00446">
    <property type="entry name" value="RNA_POL_D_30KD"/>
    <property type="match status" value="1"/>
</dbReference>
<dbReference type="InterPro" id="IPR022842">
    <property type="entry name" value="RNAP_Rpo3/Rpb3/RPAC1"/>
</dbReference>
<proteinExistence type="inferred from homology"/>
<dbReference type="GO" id="GO:0003899">
    <property type="term" value="F:DNA-directed RNA polymerase activity"/>
    <property type="evidence" value="ECO:0007669"/>
    <property type="project" value="InterPro"/>
</dbReference>
<dbReference type="InterPro" id="IPR011262">
    <property type="entry name" value="DNA-dir_RNA_pol_insert"/>
</dbReference>
<dbReference type="SUPFAM" id="SSF55257">
    <property type="entry name" value="RBP11-like subunits of RNA polymerase"/>
    <property type="match status" value="1"/>
</dbReference>
<dbReference type="PANTHER" id="PTHR11800">
    <property type="entry name" value="DNA-DIRECTED RNA POLYMERASE"/>
    <property type="match status" value="1"/>
</dbReference>
<reference evidence="10 11" key="1">
    <citation type="journal article" date="2018" name="Sci. Rep.">
        <title>Raphidocelis subcapitata (=Pseudokirchneriella subcapitata) provides an insight into genome evolution and environmental adaptations in the Sphaeropleales.</title>
        <authorList>
            <person name="Suzuki S."/>
            <person name="Yamaguchi H."/>
            <person name="Nakajima N."/>
            <person name="Kawachi M."/>
        </authorList>
    </citation>
    <scope>NUCLEOTIDE SEQUENCE [LARGE SCALE GENOMIC DNA]</scope>
    <source>
        <strain evidence="10 11">NIES-35</strain>
    </source>
</reference>
<protein>
    <recommendedName>
        <fullName evidence="2">DNA-directed RNA polymerases I and III subunit RPAC1</fullName>
    </recommendedName>
    <alternativeName>
        <fullName evidence="7">Plastid-encoded RNA polymerase subunit alpha</fullName>
    </alternativeName>
</protein>